<organism evidence="4">
    <name type="scientific">Davidia involucrata</name>
    <name type="common">Dove tree</name>
    <dbReference type="NCBI Taxonomy" id="16924"/>
    <lineage>
        <taxon>Eukaryota</taxon>
        <taxon>Viridiplantae</taxon>
        <taxon>Streptophyta</taxon>
        <taxon>Embryophyta</taxon>
        <taxon>Tracheophyta</taxon>
        <taxon>Spermatophyta</taxon>
        <taxon>Magnoliopsida</taxon>
        <taxon>eudicotyledons</taxon>
        <taxon>Gunneridae</taxon>
        <taxon>Pentapetalae</taxon>
        <taxon>asterids</taxon>
        <taxon>Cornales</taxon>
        <taxon>Nyssaceae</taxon>
        <taxon>Davidia</taxon>
    </lineage>
</organism>
<evidence type="ECO:0000313" key="4">
    <source>
        <dbReference type="EMBL" id="MPA49647.1"/>
    </source>
</evidence>
<dbReference type="GO" id="GO:0008168">
    <property type="term" value="F:methyltransferase activity"/>
    <property type="evidence" value="ECO:0007669"/>
    <property type="project" value="UniProtKB-KW"/>
</dbReference>
<dbReference type="Gene3D" id="3.40.50.150">
    <property type="entry name" value="Vaccinia Virus protein VP39"/>
    <property type="match status" value="1"/>
</dbReference>
<gene>
    <name evidence="4" type="ORF">Din_019088</name>
</gene>
<dbReference type="NCBIfam" id="TIGR00027">
    <property type="entry name" value="mthyl_TIGR00027"/>
    <property type="match status" value="1"/>
</dbReference>
<evidence type="ECO:0000256" key="3">
    <source>
        <dbReference type="ARBA" id="ARBA00022679"/>
    </source>
</evidence>
<dbReference type="PANTHER" id="PTHR43619">
    <property type="entry name" value="S-ADENOSYL-L-METHIONINE-DEPENDENT METHYLTRANSFERASE YKTD-RELATED"/>
    <property type="match status" value="1"/>
</dbReference>
<accession>A0A5B6ZZ65</accession>
<sequence length="342" mass="38221">MLDQENGVPEDPTWPEFKLPDLLSTGTVRELHAAIENEWDTLRRSACQTAAGRALWKHVVHDPLAELLAGETYLRSLYDKIKTDRLNNAREVSGVILAVRTLWFDSKLEAALNSFDGGEAQVVFLGAGMDARAYRLSCLKESKVFEVDFPEVLQMKTTILQAAAESTNEHQSLTMAAKSLSRVAADITDNDWLEKLQLSGFVPEKNTVWVLEGILYYLSHSQAMEILKIIADYCTLTHTVLLADFMNKPSTTLSDSIFHFYSDWPDHLLPPLGFSDVKLSQIGDPDAHFGLLHDPLNLFNKLRSLPRSLQTHPDDGTPCCRLYLVQASGSPNQKTPKRANSP</sequence>
<dbReference type="GO" id="GO:0032259">
    <property type="term" value="P:methylation"/>
    <property type="evidence" value="ECO:0007669"/>
    <property type="project" value="UniProtKB-KW"/>
</dbReference>
<dbReference type="AlphaFoldDB" id="A0A5B6ZZ65"/>
<evidence type="ECO:0000256" key="2">
    <source>
        <dbReference type="ARBA" id="ARBA00022603"/>
    </source>
</evidence>
<dbReference type="InterPro" id="IPR029063">
    <property type="entry name" value="SAM-dependent_MTases_sf"/>
</dbReference>
<keyword evidence="3" id="KW-0808">Transferase</keyword>
<evidence type="ECO:0008006" key="5">
    <source>
        <dbReference type="Google" id="ProtNLM"/>
    </source>
</evidence>
<dbReference type="Pfam" id="PF04072">
    <property type="entry name" value="LCM"/>
    <property type="match status" value="1"/>
</dbReference>
<keyword evidence="2" id="KW-0489">Methyltransferase</keyword>
<reference evidence="4" key="1">
    <citation type="submission" date="2019-08" db="EMBL/GenBank/DDBJ databases">
        <title>Reference gene set and small RNA set construction with multiple tissues from Davidia involucrata Baill.</title>
        <authorList>
            <person name="Yang H."/>
            <person name="Zhou C."/>
            <person name="Li G."/>
            <person name="Wang J."/>
            <person name="Gao P."/>
            <person name="Wang M."/>
            <person name="Wang R."/>
            <person name="Zhao Y."/>
        </authorList>
    </citation>
    <scope>NUCLEOTIDE SEQUENCE</scope>
    <source>
        <tissue evidence="4">Mixed with DoveR01_LX</tissue>
    </source>
</reference>
<proteinExistence type="inferred from homology"/>
<dbReference type="InterPro" id="IPR011610">
    <property type="entry name" value="SAM_mthyl_Trfase_ML2640-like"/>
</dbReference>
<protein>
    <recommendedName>
        <fullName evidence="5">S-adenosyl-L-methionine-dependent methyltransferase</fullName>
    </recommendedName>
</protein>
<evidence type="ECO:0000256" key="1">
    <source>
        <dbReference type="ARBA" id="ARBA00008138"/>
    </source>
</evidence>
<dbReference type="EMBL" id="GHES01019088">
    <property type="protein sequence ID" value="MPA49647.1"/>
    <property type="molecule type" value="Transcribed_RNA"/>
</dbReference>
<comment type="similarity">
    <text evidence="1">Belongs to the UPF0677 family.</text>
</comment>
<name>A0A5B6ZZ65_DAVIN</name>
<dbReference type="PANTHER" id="PTHR43619:SF8">
    <property type="entry name" value="LEUCINE CARBOXYL METHYLTRANSFERASE"/>
    <property type="match status" value="1"/>
</dbReference>
<dbReference type="InterPro" id="IPR007213">
    <property type="entry name" value="Ppm1/Ppm2/Tcmp"/>
</dbReference>
<dbReference type="SUPFAM" id="SSF53335">
    <property type="entry name" value="S-adenosyl-L-methionine-dependent methyltransferases"/>
    <property type="match status" value="1"/>
</dbReference>